<accession>A0A1W1BA70</accession>
<dbReference type="NCBIfam" id="TIGR02532">
    <property type="entry name" value="IV_pilin_GFxxxE"/>
    <property type="match status" value="1"/>
</dbReference>
<gene>
    <name evidence="1" type="ORF">MNB_SV-6-1376</name>
</gene>
<dbReference type="InterPro" id="IPR045584">
    <property type="entry name" value="Pilin-like"/>
</dbReference>
<organism evidence="1">
    <name type="scientific">hydrothermal vent metagenome</name>
    <dbReference type="NCBI Taxonomy" id="652676"/>
    <lineage>
        <taxon>unclassified sequences</taxon>
        <taxon>metagenomes</taxon>
        <taxon>ecological metagenomes</taxon>
    </lineage>
</organism>
<dbReference type="AlphaFoldDB" id="A0A1W1BA70"/>
<evidence type="ECO:0000313" key="1">
    <source>
        <dbReference type="EMBL" id="SFV50419.1"/>
    </source>
</evidence>
<proteinExistence type="predicted"/>
<dbReference type="EMBL" id="FPHC01000012">
    <property type="protein sequence ID" value="SFV50419.1"/>
    <property type="molecule type" value="Genomic_DNA"/>
</dbReference>
<reference evidence="1" key="1">
    <citation type="submission" date="2016-10" db="EMBL/GenBank/DDBJ databases">
        <authorList>
            <person name="de Groot N.N."/>
        </authorList>
    </citation>
    <scope>NUCLEOTIDE SEQUENCE</scope>
</reference>
<dbReference type="SUPFAM" id="SSF54523">
    <property type="entry name" value="Pili subunits"/>
    <property type="match status" value="1"/>
</dbReference>
<dbReference type="Pfam" id="PF07963">
    <property type="entry name" value="N_methyl"/>
    <property type="match status" value="1"/>
</dbReference>
<name>A0A1W1BA70_9ZZZZ</name>
<sequence length="144" mass="16185">MNRNRHAFTMMELIFVIIVIGILSAVALPKFSATRDDAIISKARTTVASIRTVLTTEKQKRILRGNFDDMNKTFIGDDSSSVFTNVLEYPEKKCANSEQKNCWTVGGTEAAPTYTYVEPTGTKVKFNLTKNRLVCAENCDNFKF</sequence>
<dbReference type="InterPro" id="IPR012902">
    <property type="entry name" value="N_methyl_site"/>
</dbReference>
<protein>
    <submittedName>
        <fullName evidence="1">Type II secretion envelope pseudopilin protein (PulG,guides folded protein to PulD in outer membrane)</fullName>
    </submittedName>
</protein>
<dbReference type="Gene3D" id="3.30.700.10">
    <property type="entry name" value="Glycoprotein, Type 4 Pilin"/>
    <property type="match status" value="1"/>
</dbReference>